<evidence type="ECO:0000259" key="4">
    <source>
        <dbReference type="Pfam" id="PF25023"/>
    </source>
</evidence>
<accession>A0ABP3GU82</accession>
<feature type="domain" description="Teneurin-like YD-shell" evidence="4">
    <location>
        <begin position="296"/>
        <end position="491"/>
    </location>
</feature>
<name>A0ABP3GU82_9ALTE</name>
<keyword evidence="2" id="KW-0732">Signal</keyword>
<feature type="domain" description="DUF6531" evidence="3">
    <location>
        <begin position="82"/>
        <end position="151"/>
    </location>
</feature>
<dbReference type="InterPro" id="IPR045351">
    <property type="entry name" value="DUF6531"/>
</dbReference>
<dbReference type="Pfam" id="PF20148">
    <property type="entry name" value="DUF6531"/>
    <property type="match status" value="1"/>
</dbReference>
<feature type="chain" id="PRO_5045904421" description="YD repeat-containing protein" evidence="2">
    <location>
        <begin position="28"/>
        <end position="975"/>
    </location>
</feature>
<dbReference type="InterPro" id="IPR050708">
    <property type="entry name" value="T6SS_VgrG/RHS"/>
</dbReference>
<evidence type="ECO:0000313" key="6">
    <source>
        <dbReference type="Proteomes" id="UP001501757"/>
    </source>
</evidence>
<organism evidence="5 6">
    <name type="scientific">Bowmanella denitrificans</name>
    <dbReference type="NCBI Taxonomy" id="366582"/>
    <lineage>
        <taxon>Bacteria</taxon>
        <taxon>Pseudomonadati</taxon>
        <taxon>Pseudomonadota</taxon>
        <taxon>Gammaproteobacteria</taxon>
        <taxon>Alteromonadales</taxon>
        <taxon>Alteromonadaceae</taxon>
        <taxon>Bowmanella</taxon>
    </lineage>
</organism>
<dbReference type="SUPFAM" id="SSF48619">
    <property type="entry name" value="Phospholipase A2, PLA2"/>
    <property type="match status" value="1"/>
</dbReference>
<dbReference type="Gene3D" id="1.20.90.10">
    <property type="entry name" value="Phospholipase A2 domain"/>
    <property type="match status" value="1"/>
</dbReference>
<evidence type="ECO:0000259" key="3">
    <source>
        <dbReference type="Pfam" id="PF20148"/>
    </source>
</evidence>
<dbReference type="EMBL" id="BAAAEI010000006">
    <property type="protein sequence ID" value="GAA0352111.1"/>
    <property type="molecule type" value="Genomic_DNA"/>
</dbReference>
<proteinExistence type="predicted"/>
<evidence type="ECO:0008006" key="7">
    <source>
        <dbReference type="Google" id="ProtNLM"/>
    </source>
</evidence>
<dbReference type="Gene3D" id="2.180.10.10">
    <property type="entry name" value="RHS repeat-associated core"/>
    <property type="match status" value="2"/>
</dbReference>
<dbReference type="NCBIfam" id="TIGR01643">
    <property type="entry name" value="YD_repeat_2x"/>
    <property type="match status" value="2"/>
</dbReference>
<reference evidence="6" key="1">
    <citation type="journal article" date="2019" name="Int. J. Syst. Evol. Microbiol.">
        <title>The Global Catalogue of Microorganisms (GCM) 10K type strain sequencing project: providing services to taxonomists for standard genome sequencing and annotation.</title>
        <authorList>
            <consortium name="The Broad Institute Genomics Platform"/>
            <consortium name="The Broad Institute Genome Sequencing Center for Infectious Disease"/>
            <person name="Wu L."/>
            <person name="Ma J."/>
        </authorList>
    </citation>
    <scope>NUCLEOTIDE SEQUENCE [LARGE SCALE GENOMIC DNA]</scope>
    <source>
        <strain evidence="6">JCM 13378</strain>
    </source>
</reference>
<dbReference type="PANTHER" id="PTHR32305">
    <property type="match status" value="1"/>
</dbReference>
<dbReference type="PANTHER" id="PTHR32305:SF15">
    <property type="entry name" value="PROTEIN RHSA-RELATED"/>
    <property type="match status" value="1"/>
</dbReference>
<dbReference type="SUPFAM" id="SSF69304">
    <property type="entry name" value="Tricorn protease N-terminal domain"/>
    <property type="match status" value="1"/>
</dbReference>
<sequence length="975" mass="109723">MFMPKHRLCAMRIALVLLLCITPQTQATSNITTTSVDQSNFHQHQVVNKHLDFLNEFSARRRVNTLFENPQEPEAGIAINYINSFKGNLTFIRRDLVVVARIPIVFSRYYDSARVSDPSDFAPGWFLNYSRSLQRIDNSIYRYVDEQGKVYQLQVNQQHIQTDSLQANLPILQSLTDTHIQLFTGNYRLIFELNADYALPVREEDAYGNGLTFEYDSGRLSRILADNGRAVSIQRDTLQRIVGISDTNSRQVAYQYNSDGQLTSVQDLAGQTWQYRYSSGGRLSQILNPNGHASLSVEYYSDGGNIGKVSNSQVGAKKHSYSYQNSQTTVLLADSERLHIQHTDTGLATILRRQNGLASELRFDPQGQVAELRNSASGHYQYIYDQQGKLSSIVHFTVKGEKTSTYHYNARHQLQKISGNNLSLQLEYDGHGRVVYQNANGEISQFDYNLQGDLIRKEEGGQVTAYLYNADGQVIQVESDNGLSKLEYYDDGRLHKVVFPDGASHSYQYNLRGQRTATFRSNGQHLVYEYDAVGNMLEQLEYDANGKAKHSNILVDEFNRTLGMTIDGKPAFSIRYNNLGQISSVSQAQVTTDYGYDSLGRLVEINSGNNQFLYNYGDNEKDILQSMDDRTPIIATNGLSKSLNAVFFNRVKSTAFFHLLFDQDSLSYRLASPWAVVQPQNETQVSQQRRRFYNLTQKSTEQVNFDKPSSSFFLPAEYHSINCYPYPCTADAYITVSGTVESGTDFYLHGSIGYGFDCRRTAAYSWIIDGVLQSNRPETFQLNFPLPGTRNIILQASCLCAGSLQSGEYQKSICVEIGSAGVSYENLVSQCPGRSQNSRLHEIDGCSAPLPFGQNPAQSPYAQADSRFGQPQGGNIGKQHVLNYPCNKHDLCYQSCKNSKASCDASFKIRMDMVCSRAFPEQCPLSVGQKSDCSRYETAKRECATWSNNYYQAVNEWGQGPFELRQSEHCNCCGG</sequence>
<evidence type="ECO:0000256" key="2">
    <source>
        <dbReference type="SAM" id="SignalP"/>
    </source>
</evidence>
<gene>
    <name evidence="5" type="ORF">GCM10009092_15640</name>
</gene>
<dbReference type="InterPro" id="IPR036444">
    <property type="entry name" value="PLipase_A2_dom_sf"/>
</dbReference>
<dbReference type="RefSeq" id="WP_343843796.1">
    <property type="nucleotide sequence ID" value="NZ_BAAAEI010000006.1"/>
</dbReference>
<comment type="caution">
    <text evidence="5">The sequence shown here is derived from an EMBL/GenBank/DDBJ whole genome shotgun (WGS) entry which is preliminary data.</text>
</comment>
<dbReference type="Proteomes" id="UP001501757">
    <property type="component" value="Unassembled WGS sequence"/>
</dbReference>
<evidence type="ECO:0000313" key="5">
    <source>
        <dbReference type="EMBL" id="GAA0352111.1"/>
    </source>
</evidence>
<evidence type="ECO:0000256" key="1">
    <source>
        <dbReference type="ARBA" id="ARBA00022737"/>
    </source>
</evidence>
<feature type="signal peptide" evidence="2">
    <location>
        <begin position="1"/>
        <end position="27"/>
    </location>
</feature>
<dbReference type="Pfam" id="PF25023">
    <property type="entry name" value="TEN_YD-shell"/>
    <property type="match status" value="1"/>
</dbReference>
<dbReference type="Pfam" id="PF05593">
    <property type="entry name" value="RHS_repeat"/>
    <property type="match status" value="1"/>
</dbReference>
<dbReference type="InterPro" id="IPR006530">
    <property type="entry name" value="YD"/>
</dbReference>
<protein>
    <recommendedName>
        <fullName evidence="7">YD repeat-containing protein</fullName>
    </recommendedName>
</protein>
<dbReference type="InterPro" id="IPR031325">
    <property type="entry name" value="RHS_repeat"/>
</dbReference>
<dbReference type="InterPro" id="IPR056823">
    <property type="entry name" value="TEN-like_YD-shell"/>
</dbReference>
<keyword evidence="1" id="KW-0677">Repeat</keyword>
<keyword evidence="6" id="KW-1185">Reference proteome</keyword>